<reference evidence="2 3" key="1">
    <citation type="submission" date="2017-04" db="EMBL/GenBank/DDBJ databases">
        <title>Unexpected and diverse lifestyles within the genus Limnohabitans.</title>
        <authorList>
            <person name="Kasalicky V."/>
            <person name="Mehrshad M."/>
            <person name="Andrei S.-A."/>
            <person name="Salcher M."/>
            <person name="Kratochvilova H."/>
            <person name="Simek K."/>
            <person name="Ghai R."/>
        </authorList>
    </citation>
    <scope>NUCLEOTIDE SEQUENCE [LARGE SCALE GENOMIC DNA]</scope>
    <source>
        <strain evidence="2 3">MWH-C5</strain>
    </source>
</reference>
<evidence type="ECO:0000313" key="3">
    <source>
        <dbReference type="Proteomes" id="UP000251341"/>
    </source>
</evidence>
<organism evidence="2 3">
    <name type="scientific">Limnohabitans curvus</name>
    <dbReference type="NCBI Taxonomy" id="323423"/>
    <lineage>
        <taxon>Bacteria</taxon>
        <taxon>Pseudomonadati</taxon>
        <taxon>Pseudomonadota</taxon>
        <taxon>Betaproteobacteria</taxon>
        <taxon>Burkholderiales</taxon>
        <taxon>Comamonadaceae</taxon>
        <taxon>Limnohabitans</taxon>
    </lineage>
</organism>
<dbReference type="SUPFAM" id="SSF81901">
    <property type="entry name" value="HCP-like"/>
    <property type="match status" value="2"/>
</dbReference>
<dbReference type="PANTHER" id="PTHR11102">
    <property type="entry name" value="SEL-1-LIKE PROTEIN"/>
    <property type="match status" value="1"/>
</dbReference>
<sequence length="371" mass="41101">MKTRLYFLLSALLVTATGQAQSPDKKTQLLSQSLPDVAPLLEPKQETGTPELQTRYLKPLSPAQAKELEQLQSMAAQTTHTAAHEDPVAARAAWILGLLYLHGTGVRADAAQARHWFDISYDRGEPMASAGLAWCELQGCGHFPDPSQAEKWIRVLEKIDAPRAHYLTWVSKLQLSPINGKNGMLSNRHLLVSAANSGDVHALIELGIESASLNRTDKALVYFDRAAVHSQIAADNAKLIRDRQTQQRAAEQAKKSKPATRADAQTLFKQAQKYHRGEGIPANYNEAVRLYKMAERLGSLEAKRMLNLIFARTQPDGQIDMVWMRQLANADVTGKTPHFNSQSAVQLLHREPTPLYDLLPKLWKPTAATPG</sequence>
<dbReference type="RefSeq" id="WP_108401404.1">
    <property type="nucleotide sequence ID" value="NZ_NESP01000001.1"/>
</dbReference>
<feature type="chain" id="PRO_5016414078" description="Sel1 repeat family protein" evidence="1">
    <location>
        <begin position="21"/>
        <end position="371"/>
    </location>
</feature>
<proteinExistence type="predicted"/>
<dbReference type="InterPro" id="IPR050767">
    <property type="entry name" value="Sel1_AlgK"/>
</dbReference>
<dbReference type="InterPro" id="IPR006597">
    <property type="entry name" value="Sel1-like"/>
</dbReference>
<evidence type="ECO:0008006" key="4">
    <source>
        <dbReference type="Google" id="ProtNLM"/>
    </source>
</evidence>
<dbReference type="SMART" id="SM00671">
    <property type="entry name" value="SEL1"/>
    <property type="match status" value="2"/>
</dbReference>
<dbReference type="PANTHER" id="PTHR11102:SF160">
    <property type="entry name" value="ERAD-ASSOCIATED E3 UBIQUITIN-PROTEIN LIGASE COMPONENT HRD3"/>
    <property type="match status" value="1"/>
</dbReference>
<dbReference type="EMBL" id="NESP01000001">
    <property type="protein sequence ID" value="PUE58234.1"/>
    <property type="molecule type" value="Genomic_DNA"/>
</dbReference>
<comment type="caution">
    <text evidence="2">The sequence shown here is derived from an EMBL/GenBank/DDBJ whole genome shotgun (WGS) entry which is preliminary data.</text>
</comment>
<gene>
    <name evidence="2" type="ORF">B9Z44_00600</name>
</gene>
<dbReference type="AlphaFoldDB" id="A0A315EQM8"/>
<dbReference type="Gene3D" id="1.25.40.10">
    <property type="entry name" value="Tetratricopeptide repeat domain"/>
    <property type="match status" value="1"/>
</dbReference>
<dbReference type="Proteomes" id="UP000251341">
    <property type="component" value="Unassembled WGS sequence"/>
</dbReference>
<accession>A0A315EQM8</accession>
<dbReference type="Pfam" id="PF08238">
    <property type="entry name" value="Sel1"/>
    <property type="match status" value="3"/>
</dbReference>
<name>A0A315EQM8_9BURK</name>
<evidence type="ECO:0000256" key="1">
    <source>
        <dbReference type="SAM" id="SignalP"/>
    </source>
</evidence>
<protein>
    <recommendedName>
        <fullName evidence="4">Sel1 repeat family protein</fullName>
    </recommendedName>
</protein>
<keyword evidence="3" id="KW-1185">Reference proteome</keyword>
<keyword evidence="1" id="KW-0732">Signal</keyword>
<evidence type="ECO:0000313" key="2">
    <source>
        <dbReference type="EMBL" id="PUE58234.1"/>
    </source>
</evidence>
<dbReference type="InterPro" id="IPR011990">
    <property type="entry name" value="TPR-like_helical_dom_sf"/>
</dbReference>
<feature type="signal peptide" evidence="1">
    <location>
        <begin position="1"/>
        <end position="20"/>
    </location>
</feature>